<gene>
    <name evidence="1" type="ORF">Tci_914232</name>
</gene>
<feature type="non-terminal residue" evidence="1">
    <location>
        <position position="48"/>
    </location>
</feature>
<sequence>MEDVFNQGRMIDDMDKDERIEFVVDQVKDADIAKTEGRHAAKQAEKQA</sequence>
<proteinExistence type="predicted"/>
<evidence type="ECO:0000313" key="1">
    <source>
        <dbReference type="EMBL" id="GFD42263.1"/>
    </source>
</evidence>
<comment type="caution">
    <text evidence="1">The sequence shown here is derived from an EMBL/GenBank/DDBJ whole genome shotgun (WGS) entry which is preliminary data.</text>
</comment>
<name>A0A699W668_TANCI</name>
<accession>A0A699W668</accession>
<dbReference type="AlphaFoldDB" id="A0A699W668"/>
<protein>
    <submittedName>
        <fullName evidence="1">Uncharacterized protein</fullName>
    </submittedName>
</protein>
<dbReference type="EMBL" id="BKCJ011570110">
    <property type="protein sequence ID" value="GFD42263.1"/>
    <property type="molecule type" value="Genomic_DNA"/>
</dbReference>
<reference evidence="1" key="1">
    <citation type="journal article" date="2019" name="Sci. Rep.">
        <title>Draft genome of Tanacetum cinerariifolium, the natural source of mosquito coil.</title>
        <authorList>
            <person name="Yamashiro T."/>
            <person name="Shiraishi A."/>
            <person name="Satake H."/>
            <person name="Nakayama K."/>
        </authorList>
    </citation>
    <scope>NUCLEOTIDE SEQUENCE</scope>
</reference>
<organism evidence="1">
    <name type="scientific">Tanacetum cinerariifolium</name>
    <name type="common">Dalmatian daisy</name>
    <name type="synonym">Chrysanthemum cinerariifolium</name>
    <dbReference type="NCBI Taxonomy" id="118510"/>
    <lineage>
        <taxon>Eukaryota</taxon>
        <taxon>Viridiplantae</taxon>
        <taxon>Streptophyta</taxon>
        <taxon>Embryophyta</taxon>
        <taxon>Tracheophyta</taxon>
        <taxon>Spermatophyta</taxon>
        <taxon>Magnoliopsida</taxon>
        <taxon>eudicotyledons</taxon>
        <taxon>Gunneridae</taxon>
        <taxon>Pentapetalae</taxon>
        <taxon>asterids</taxon>
        <taxon>campanulids</taxon>
        <taxon>Asterales</taxon>
        <taxon>Asteraceae</taxon>
        <taxon>Asteroideae</taxon>
        <taxon>Anthemideae</taxon>
        <taxon>Anthemidinae</taxon>
        <taxon>Tanacetum</taxon>
    </lineage>
</organism>